<dbReference type="GO" id="GO:0046982">
    <property type="term" value="F:protein heterodimerization activity"/>
    <property type="evidence" value="ECO:0007669"/>
    <property type="project" value="InterPro"/>
</dbReference>
<keyword evidence="4" id="KW-0808">Transferase</keyword>
<sequence>MIIAKDDGKTNFNAKENNENTEETKLEKPRKDNEQSNTSSEKSKKDNEQSNPEGGVKNNDSGENLGGQRSENSNEKPFSNENDKKQILKMLKRNAMKAPLGLKGISSDGQVKKPSSNEVFPSGVQSESSDGQVQNTRMKFSHLSVPDIAWGKRSHVILDVGCGVASFGGYLFERNVLTMSLAPKDKHEAQQYAVGKLLLELNRLLRPGGFFVWSATRVYRRKGENVEIWKAMIEQTKSMCWEFLNKTKMEPVNKMAIETFRKPKSNDCYEQRSQQEPPLCPESDDPNAAWNVSLQTCMHKVPVDTSERGSKWPDQWPERLEKPPYWLSSSQVGVYGKAAPEDFTADTLKDKNLWVMNVVPIDSPDILPIIYERANVSRILKKLTPSNGKISKEAKETIQECVSALISFFTGEASDKCQREKRKTINGDDIIWAISTLGFEEYVGPLKLSLSKYRDIEGEKVVFPKQQKPELQKQQNLRQQPSGYEQNLDFTSTTSALPSSGTLAELRAYKLPNTILNQNAHNNKRYIVQLRSRTSKACKRRDTKNGKQVRGLIFGNGNISQEAATSGDGEDKQNASYGPYARPANSLIKLSFGEIYKRIEIHHSHLTPSNARSGKMAGLFDKQADLYSDARPTYPSDWYSMLAACTPRHSLAWDVGTGSGQAAIGVADHYDRVIGIDVSESQLQRRKLGRFNHRGPTAQAIHWFDLPKFYSLVTRLLRRPGGVLAVWCYNDVVVSPTFDPVMKRFHDTTLPYWNPRIQYLFDGYKTLPFPFESVGLGSEGEPLALDIPKKLSFEGFLRMLRSWSAVVTAKDKGVDLLSENVVKDFESAWGGSHLVRSIAYKAFMLAGKVKL</sequence>
<dbReference type="CDD" id="cd22907">
    <property type="entry name" value="HFD_NFYB"/>
    <property type="match status" value="1"/>
</dbReference>
<gene>
    <name evidence="10" type="ORF">F3Y22_tig00110788pilonHSYRG00464</name>
</gene>
<dbReference type="Pfam" id="PF03141">
    <property type="entry name" value="Methyltransf_29"/>
    <property type="match status" value="2"/>
</dbReference>
<dbReference type="PANTHER" id="PTHR44575">
    <property type="entry name" value="OS01G0589200 PROTEIN"/>
    <property type="match status" value="1"/>
</dbReference>
<feature type="domain" description="Transcription factor CBF/NF-Y/archaeal histone" evidence="9">
    <location>
        <begin position="374"/>
        <end position="434"/>
    </location>
</feature>
<name>A0A6A2ZRF6_HIBSY</name>
<evidence type="ECO:0000259" key="9">
    <source>
        <dbReference type="Pfam" id="PF00808"/>
    </source>
</evidence>
<keyword evidence="11" id="KW-1185">Reference proteome</keyword>
<dbReference type="Proteomes" id="UP000436088">
    <property type="component" value="Unassembled WGS sequence"/>
</dbReference>
<evidence type="ECO:0000256" key="8">
    <source>
        <dbReference type="SAM" id="MobiDB-lite"/>
    </source>
</evidence>
<keyword evidence="5" id="KW-0735">Signal-anchor</keyword>
<dbReference type="Gene3D" id="3.40.50.150">
    <property type="entry name" value="Vaccinia Virus protein VP39"/>
    <property type="match status" value="2"/>
</dbReference>
<evidence type="ECO:0000256" key="5">
    <source>
        <dbReference type="ARBA" id="ARBA00022968"/>
    </source>
</evidence>
<proteinExistence type="inferred from homology"/>
<feature type="region of interest" description="Disordered" evidence="8">
    <location>
        <begin position="1"/>
        <end position="83"/>
    </location>
</feature>
<organism evidence="10 11">
    <name type="scientific">Hibiscus syriacus</name>
    <name type="common">Rose of Sharon</name>
    <dbReference type="NCBI Taxonomy" id="106335"/>
    <lineage>
        <taxon>Eukaryota</taxon>
        <taxon>Viridiplantae</taxon>
        <taxon>Streptophyta</taxon>
        <taxon>Embryophyta</taxon>
        <taxon>Tracheophyta</taxon>
        <taxon>Spermatophyta</taxon>
        <taxon>Magnoliopsida</taxon>
        <taxon>eudicotyledons</taxon>
        <taxon>Gunneridae</taxon>
        <taxon>Pentapetalae</taxon>
        <taxon>rosids</taxon>
        <taxon>malvids</taxon>
        <taxon>Malvales</taxon>
        <taxon>Malvaceae</taxon>
        <taxon>Malvoideae</taxon>
        <taxon>Hibiscus</taxon>
    </lineage>
</organism>
<dbReference type="PRINTS" id="PR00615">
    <property type="entry name" value="CCAATSUBUNTA"/>
</dbReference>
<evidence type="ECO:0000256" key="4">
    <source>
        <dbReference type="ARBA" id="ARBA00022679"/>
    </source>
</evidence>
<dbReference type="Gene3D" id="1.10.20.10">
    <property type="entry name" value="Histone, subunit A"/>
    <property type="match status" value="1"/>
</dbReference>
<evidence type="ECO:0000313" key="11">
    <source>
        <dbReference type="Proteomes" id="UP000436088"/>
    </source>
</evidence>
<feature type="region of interest" description="Disordered" evidence="8">
    <location>
        <begin position="468"/>
        <end position="496"/>
    </location>
</feature>
<dbReference type="PANTHER" id="PTHR44575:SF2">
    <property type="entry name" value="OS01G0589200 PROTEIN"/>
    <property type="match status" value="1"/>
</dbReference>
<evidence type="ECO:0000313" key="10">
    <source>
        <dbReference type="EMBL" id="KAE8694116.1"/>
    </source>
</evidence>
<comment type="similarity">
    <text evidence="2">Belongs to the methyltransferase superfamily.</text>
</comment>
<dbReference type="SUPFAM" id="SSF47113">
    <property type="entry name" value="Histone-fold"/>
    <property type="match status" value="1"/>
</dbReference>
<dbReference type="InterPro" id="IPR009072">
    <property type="entry name" value="Histone-fold"/>
</dbReference>
<dbReference type="GO" id="GO:0016020">
    <property type="term" value="C:membrane"/>
    <property type="evidence" value="ECO:0007669"/>
    <property type="project" value="UniProtKB-SubCell"/>
</dbReference>
<feature type="compositionally biased region" description="Basic and acidic residues" evidence="8">
    <location>
        <begin position="16"/>
        <end position="34"/>
    </location>
</feature>
<dbReference type="InterPro" id="IPR003958">
    <property type="entry name" value="CBFA_NFYB_domain"/>
</dbReference>
<dbReference type="Pfam" id="PF00808">
    <property type="entry name" value="CBFD_NFYB_HMF"/>
    <property type="match status" value="1"/>
</dbReference>
<dbReference type="InterPro" id="IPR004159">
    <property type="entry name" value="Put_SAM_MeTrfase"/>
</dbReference>
<reference evidence="10" key="1">
    <citation type="submission" date="2019-09" db="EMBL/GenBank/DDBJ databases">
        <title>Draft genome information of white flower Hibiscus syriacus.</title>
        <authorList>
            <person name="Kim Y.-M."/>
        </authorList>
    </citation>
    <scope>NUCLEOTIDE SEQUENCE [LARGE SCALE GENOMIC DNA]</scope>
    <source>
        <strain evidence="10">YM2019G1</strain>
    </source>
</reference>
<keyword evidence="5" id="KW-0812">Transmembrane</keyword>
<dbReference type="InterPro" id="IPR029063">
    <property type="entry name" value="SAM-dependent_MTases_sf"/>
</dbReference>
<dbReference type="SUPFAM" id="SSF53335">
    <property type="entry name" value="S-adenosyl-L-methionine-dependent methyltransferases"/>
    <property type="match status" value="1"/>
</dbReference>
<keyword evidence="6" id="KW-0325">Glycoprotein</keyword>
<evidence type="ECO:0000256" key="7">
    <source>
        <dbReference type="ARBA" id="ARBA00037847"/>
    </source>
</evidence>
<accession>A0A6A2ZRF6</accession>
<feature type="compositionally biased region" description="Polar residues" evidence="8">
    <location>
        <begin position="476"/>
        <end position="496"/>
    </location>
</feature>
<evidence type="ECO:0000256" key="1">
    <source>
        <dbReference type="ARBA" id="ARBA00004606"/>
    </source>
</evidence>
<comment type="subcellular location">
    <subcellularLocation>
        <location evidence="7">Endomembrane system</location>
        <topology evidence="7">Single-pass membrane protein</topology>
    </subcellularLocation>
    <subcellularLocation>
        <location evidence="1">Membrane</location>
        <topology evidence="1">Single-pass type II membrane protein</topology>
    </subcellularLocation>
</comment>
<evidence type="ECO:0000256" key="6">
    <source>
        <dbReference type="ARBA" id="ARBA00023180"/>
    </source>
</evidence>
<keyword evidence="3 10" id="KW-0489">Methyltransferase</keyword>
<feature type="compositionally biased region" description="Polar residues" evidence="8">
    <location>
        <begin position="107"/>
        <end position="131"/>
    </location>
</feature>
<evidence type="ECO:0000256" key="3">
    <source>
        <dbReference type="ARBA" id="ARBA00022603"/>
    </source>
</evidence>
<feature type="compositionally biased region" description="Polar residues" evidence="8">
    <location>
        <begin position="58"/>
        <end position="80"/>
    </location>
</feature>
<protein>
    <submittedName>
        <fullName evidence="10">Methyltransferase PMT26</fullName>
    </submittedName>
</protein>
<evidence type="ECO:0000256" key="2">
    <source>
        <dbReference type="ARBA" id="ARBA00008361"/>
    </source>
</evidence>
<feature type="region of interest" description="Disordered" evidence="8">
    <location>
        <begin position="100"/>
        <end position="131"/>
    </location>
</feature>
<dbReference type="AlphaFoldDB" id="A0A6A2ZRF6"/>
<dbReference type="GO" id="GO:0032259">
    <property type="term" value="P:methylation"/>
    <property type="evidence" value="ECO:0007669"/>
    <property type="project" value="UniProtKB-KW"/>
</dbReference>
<dbReference type="CDD" id="cd02440">
    <property type="entry name" value="AdoMet_MTases"/>
    <property type="match status" value="1"/>
</dbReference>
<dbReference type="EMBL" id="VEPZ02001112">
    <property type="protein sequence ID" value="KAE8694116.1"/>
    <property type="molecule type" value="Genomic_DNA"/>
</dbReference>
<comment type="caution">
    <text evidence="10">The sequence shown here is derived from an EMBL/GenBank/DDBJ whole genome shotgun (WGS) entry which is preliminary data.</text>
</comment>
<dbReference type="GO" id="GO:0012505">
    <property type="term" value="C:endomembrane system"/>
    <property type="evidence" value="ECO:0007669"/>
    <property type="project" value="UniProtKB-SubCell"/>
</dbReference>
<dbReference type="GO" id="GO:0008168">
    <property type="term" value="F:methyltransferase activity"/>
    <property type="evidence" value="ECO:0007669"/>
    <property type="project" value="UniProtKB-KW"/>
</dbReference>